<evidence type="ECO:0008006" key="4">
    <source>
        <dbReference type="Google" id="ProtNLM"/>
    </source>
</evidence>
<comment type="caution">
    <text evidence="2">The sequence shown here is derived from an EMBL/GenBank/DDBJ whole genome shotgun (WGS) entry which is preliminary data.</text>
</comment>
<gene>
    <name evidence="2" type="ORF">A1D17_15410</name>
</gene>
<reference evidence="2 3" key="2">
    <citation type="journal article" date="2018" name="Nature">
        <title>Mutant phenotypes for thousands of bacterial genes of unknown function.</title>
        <authorList>
            <person name="Price M.N."/>
            <person name="Wetmore K.M."/>
            <person name="Waters R.J."/>
            <person name="Callaghan M."/>
            <person name="Ray J."/>
            <person name="Liu H."/>
            <person name="Kuehl J.V."/>
            <person name="Melnyk R.A."/>
            <person name="Lamson J.S."/>
            <person name="Suh Y."/>
            <person name="Carlson H.K."/>
            <person name="Esquivel Z."/>
            <person name="Sadeeshkumar H."/>
            <person name="Chakraborty R."/>
            <person name="Zane G.M."/>
            <person name="Rubin B.E."/>
            <person name="Wall J.D."/>
            <person name="Visel A."/>
            <person name="Bristow J."/>
            <person name="Blow M.J."/>
            <person name="Arkin A.P."/>
            <person name="Deutschbauer A.M."/>
        </authorList>
    </citation>
    <scope>NUCLEOTIDE SEQUENCE [LARGE SCALE GENOMIC DNA]</scope>
    <source>
        <strain evidence="2 3">FW300-N1B4</strain>
    </source>
</reference>
<dbReference type="Pfam" id="PF06551">
    <property type="entry name" value="DUF1120"/>
    <property type="match status" value="1"/>
</dbReference>
<organism evidence="2 3">
    <name type="scientific">Pseudomonas fluorescens</name>
    <dbReference type="NCBI Taxonomy" id="294"/>
    <lineage>
        <taxon>Bacteria</taxon>
        <taxon>Pseudomonadati</taxon>
        <taxon>Pseudomonadota</taxon>
        <taxon>Gammaproteobacteria</taxon>
        <taxon>Pseudomonadales</taxon>
        <taxon>Pseudomonadaceae</taxon>
        <taxon>Pseudomonas</taxon>
    </lineage>
</organism>
<dbReference type="Proteomes" id="UP000076489">
    <property type="component" value="Unassembled WGS sequence"/>
</dbReference>
<dbReference type="InterPro" id="IPR010546">
    <property type="entry name" value="DUF1120"/>
</dbReference>
<reference evidence="3" key="1">
    <citation type="submission" date="2016-03" db="EMBL/GenBank/DDBJ databases">
        <authorList>
            <person name="Ray J."/>
            <person name="Price M."/>
            <person name="Deutschbauer A."/>
        </authorList>
    </citation>
    <scope>NUCLEOTIDE SEQUENCE [LARGE SCALE GENOMIC DNA]</scope>
    <source>
        <strain evidence="3">FW300-N1B4</strain>
    </source>
</reference>
<accession>A0A161Z7B2</accession>
<feature type="chain" id="PRO_5007830217" description="Protein GltF" evidence="1">
    <location>
        <begin position="22"/>
        <end position="216"/>
    </location>
</feature>
<evidence type="ECO:0000256" key="1">
    <source>
        <dbReference type="SAM" id="SignalP"/>
    </source>
</evidence>
<dbReference type="SUPFAM" id="SSF49401">
    <property type="entry name" value="Bacterial adhesins"/>
    <property type="match status" value="1"/>
</dbReference>
<proteinExistence type="predicted"/>
<dbReference type="EMBL" id="LUKJ01000003">
    <property type="protein sequence ID" value="KZN17482.1"/>
    <property type="molecule type" value="Genomic_DNA"/>
</dbReference>
<dbReference type="AlphaFoldDB" id="A0A161Z7B2"/>
<dbReference type="InterPro" id="IPR008966">
    <property type="entry name" value="Adhesion_dom_sf"/>
</dbReference>
<feature type="signal peptide" evidence="1">
    <location>
        <begin position="1"/>
        <end position="21"/>
    </location>
</feature>
<keyword evidence="1" id="KW-0732">Signal</keyword>
<evidence type="ECO:0000313" key="3">
    <source>
        <dbReference type="Proteomes" id="UP000076489"/>
    </source>
</evidence>
<name>A0A161Z7B2_PSEFL</name>
<protein>
    <recommendedName>
        <fullName evidence="4">Protein GltF</fullName>
    </recommendedName>
</protein>
<evidence type="ECO:0000313" key="2">
    <source>
        <dbReference type="EMBL" id="KZN17482.1"/>
    </source>
</evidence>
<dbReference type="RefSeq" id="WP_008073373.1">
    <property type="nucleotide sequence ID" value="NZ_LUKJ01000003.1"/>
</dbReference>
<sequence>MKKLVLMAALTAAIAPLTVQAASVDLNISGTVIPTSCIPAFAGGSNVDLGRIFSSTLSATTQNDLPPRDITLKIACDAPAAVEIAVTDNRGGTKVPGLTFNGRSGDQLYYGLGSTNGVGIGGFGLLTGQPLTDGNPQTFLVRSPANPVWRVPVSGLMSNAPVSYSWGPGAAAGPAAARLHVFPMKVAAAIRPTSELPATTDEFPLDGSVTFDVFYL</sequence>
<dbReference type="OrthoDB" id="6602106at2"/>